<dbReference type="EnsemblMetazoa" id="SMAR006908-RA">
    <property type="protein sequence ID" value="SMAR006908-PA"/>
    <property type="gene ID" value="SMAR006908"/>
</dbReference>
<dbReference type="Gene3D" id="3.30.710.10">
    <property type="entry name" value="Potassium Channel Kv1.1, Chain A"/>
    <property type="match status" value="2"/>
</dbReference>
<dbReference type="InterPro" id="IPR011333">
    <property type="entry name" value="SKP1/BTB/POZ_sf"/>
</dbReference>
<dbReference type="InterPro" id="IPR000210">
    <property type="entry name" value="BTB/POZ_dom"/>
</dbReference>
<evidence type="ECO:0000313" key="3">
    <source>
        <dbReference type="Proteomes" id="UP000014500"/>
    </source>
</evidence>
<reference evidence="2" key="2">
    <citation type="submission" date="2015-02" db="UniProtKB">
        <authorList>
            <consortium name="EnsemblMetazoa"/>
        </authorList>
    </citation>
    <scope>IDENTIFICATION</scope>
</reference>
<protein>
    <recommendedName>
        <fullName evidence="1">BTB domain-containing protein</fullName>
    </recommendedName>
</protein>
<dbReference type="EMBL" id="JH431734">
    <property type="status" value="NOT_ANNOTATED_CDS"/>
    <property type="molecule type" value="Genomic_DNA"/>
</dbReference>
<sequence>MAATKTFQAFVVGGINHPWRNLRRSLCTTTNLYTSRQESQTGIIQLRCNDGCVLAHKCVLVAGSDYFRSMFSQHNVENETNMVTFQDISQEVMNIIIKFIYSQYLPTKDDITNTVLKDTLIVADKMQFKDLFAEYWQLYSTPITLENLLDVWKMAEMFTQDETIENIRKFVLVNMKQISSTCILSDMTVAQLENIIIHNIRELAPDKIGNFIIFLLAWGTNVKNIRKYKIPCVVYLISKCDIKKLPDYVLRELMSNKEVKKSPLVYELLNKHVTFRWMTITKPQLQFHSFENGTIYKHSVCFLNHADWMPITEEFKMDKCLAAVSETGALFYYSFSEYASCYSFVAYELPTGQSYWYDQIKEFPIDGNNITNETSNYGEIYFRRTQSSYFCFNLELKEWSTIEFNDLMKDCKSLLLAIDGKYFFDVDEKQMNIVDKNLGTCVTKEKFIHFLIYTIESDSWSKLIVASEKFLKRLNVLKNSQKDDLGSSIGALQDIEATSAPPHFRYRSLWAYPIKIKFPYDQQEKILTNGILKHIMAANQISKVEKNQRRSHIVSTSLYNSREPGHSGIVKLQCKDGSVLAHKCILQAASEYFRAMYSHRNIENETNVATYRDTSMEVMNIIIKFIYSQNLPTKDDITHTMLQEILITADKLQLKELFDEYWPLYSTPITVDTFLRIWPLAEMLNRDKTMGKIRIFVLDNLNQISKTDSLADITEAQLENIITHNIGGLSPDKICDFIIFLITWGTKGTHVKKSKLHCVVNLITRCNLGKLPDYNLRELMSNKEVNKSSKVLKFFNKQVISRWMTITKPRLQIHLFECLQGTICKHSVSYLNRTDWTPVTKELKMDKCFPAVSKTGTLFYYTFSESQILYSCVAYESPTGQSYRFNEIKEFSANGNIITNETSNYGEIFFRRTPSSYFCFNLELKKWRAIEFNDLMKDCKSLLLAVDGKYFLDVDEKKMKIVDKKLGTCVTKEKSAGKWQIFYFYELEAFLELENEIPLNVTETIYNLLSKEATSRWISITKPRLQIHAFEFLESNRYSHSVSYLNVNNEGWTTTTTKLIKDNFFPAVSLSGILFFYQLCETDKSKFVIYEYPAKLMTLYDLLEEHTLNSNYARSETANCKEIFFRWTNLSYVCFNTELKTLRLIDFKSFVDRVKCMLLATDGKYFFDVSEQHIKIVDTDLNTCMTKEKLPGNWQNVASKFLDNNNPTKLIFKFTTCNATADLVKKSDQCNGFKSLLGSFRALSFTAMHILIILTTQTTDYTDRQVDAIVETWFYAFHRWLKLFDLLLMIYLKKMPNEEHFTHSWTYLST</sequence>
<dbReference type="SMART" id="SM00225">
    <property type="entry name" value="BTB"/>
    <property type="match status" value="2"/>
</dbReference>
<dbReference type="STRING" id="126957.T1J067"/>
<accession>T1J067</accession>
<dbReference type="Pfam" id="PF00651">
    <property type="entry name" value="BTB"/>
    <property type="match status" value="2"/>
</dbReference>
<dbReference type="CDD" id="cd14733">
    <property type="entry name" value="BACK"/>
    <property type="match status" value="1"/>
</dbReference>
<proteinExistence type="predicted"/>
<dbReference type="eggNOG" id="KOG4441">
    <property type="taxonomic scope" value="Eukaryota"/>
</dbReference>
<evidence type="ECO:0000259" key="1">
    <source>
        <dbReference type="PROSITE" id="PS50097"/>
    </source>
</evidence>
<feature type="domain" description="BTB" evidence="1">
    <location>
        <begin position="44"/>
        <end position="109"/>
    </location>
</feature>
<dbReference type="CDD" id="cd18186">
    <property type="entry name" value="BTB_POZ_ZBTB_KLHL-like"/>
    <property type="match status" value="2"/>
</dbReference>
<dbReference type="PANTHER" id="PTHR45632">
    <property type="entry name" value="LD33804P"/>
    <property type="match status" value="1"/>
</dbReference>
<reference evidence="3" key="1">
    <citation type="submission" date="2011-05" db="EMBL/GenBank/DDBJ databases">
        <authorList>
            <person name="Richards S.R."/>
            <person name="Qu J."/>
            <person name="Jiang H."/>
            <person name="Jhangiani S.N."/>
            <person name="Agravi P."/>
            <person name="Goodspeed R."/>
            <person name="Gross S."/>
            <person name="Mandapat C."/>
            <person name="Jackson L."/>
            <person name="Mathew T."/>
            <person name="Pu L."/>
            <person name="Thornton R."/>
            <person name="Saada N."/>
            <person name="Wilczek-Boney K.B."/>
            <person name="Lee S."/>
            <person name="Kovar C."/>
            <person name="Wu Y."/>
            <person name="Scherer S.E."/>
            <person name="Worley K.C."/>
            <person name="Muzny D.M."/>
            <person name="Gibbs R."/>
        </authorList>
    </citation>
    <scope>NUCLEOTIDE SEQUENCE</scope>
    <source>
        <strain evidence="3">Brora</strain>
    </source>
</reference>
<dbReference type="SUPFAM" id="SSF54695">
    <property type="entry name" value="POZ domain"/>
    <property type="match status" value="2"/>
</dbReference>
<name>T1J067_STRMM</name>
<feature type="domain" description="BTB" evidence="1">
    <location>
        <begin position="570"/>
        <end position="635"/>
    </location>
</feature>
<organism evidence="2 3">
    <name type="scientific">Strigamia maritima</name>
    <name type="common">European centipede</name>
    <name type="synonym">Geophilus maritimus</name>
    <dbReference type="NCBI Taxonomy" id="126957"/>
    <lineage>
        <taxon>Eukaryota</taxon>
        <taxon>Metazoa</taxon>
        <taxon>Ecdysozoa</taxon>
        <taxon>Arthropoda</taxon>
        <taxon>Myriapoda</taxon>
        <taxon>Chilopoda</taxon>
        <taxon>Pleurostigmophora</taxon>
        <taxon>Geophilomorpha</taxon>
        <taxon>Linotaeniidae</taxon>
        <taxon>Strigamia</taxon>
    </lineage>
</organism>
<dbReference type="PROSITE" id="PS50097">
    <property type="entry name" value="BTB"/>
    <property type="match status" value="2"/>
</dbReference>
<dbReference type="PhylomeDB" id="T1J067"/>
<evidence type="ECO:0000313" key="2">
    <source>
        <dbReference type="EnsemblMetazoa" id="SMAR006908-PA"/>
    </source>
</evidence>
<keyword evidence="3" id="KW-1185">Reference proteome</keyword>
<dbReference type="Proteomes" id="UP000014500">
    <property type="component" value="Unassembled WGS sequence"/>
</dbReference>
<dbReference type="HOGENOM" id="CLU_260798_0_0_1"/>